<evidence type="ECO:0000256" key="4">
    <source>
        <dbReference type="ARBA" id="ARBA00022824"/>
    </source>
</evidence>
<feature type="compositionally biased region" description="Polar residues" evidence="6">
    <location>
        <begin position="137"/>
        <end position="158"/>
    </location>
</feature>
<feature type="compositionally biased region" description="Pro residues" evidence="6">
    <location>
        <begin position="1069"/>
        <end position="1078"/>
    </location>
</feature>
<dbReference type="Gene3D" id="1.25.40.1030">
    <property type="match status" value="1"/>
</dbReference>
<keyword evidence="4" id="KW-0256">Endoplasmic reticulum</keyword>
<comment type="subcellular location">
    <subcellularLocation>
        <location evidence="1">Endoplasmic reticulum</location>
    </subcellularLocation>
</comment>
<dbReference type="EMBL" id="HE573019">
    <property type="protein sequence ID" value="CCC47138.1"/>
    <property type="molecule type" value="Genomic_DNA"/>
</dbReference>
<dbReference type="GO" id="GO:0016192">
    <property type="term" value="P:vesicle-mediated transport"/>
    <property type="evidence" value="ECO:0007669"/>
    <property type="project" value="UniProtKB-KW"/>
</dbReference>
<feature type="region of interest" description="Disordered" evidence="6">
    <location>
        <begin position="1"/>
        <end position="114"/>
    </location>
</feature>
<comment type="similarity">
    <text evidence="2">Belongs to the SEC16 family.</text>
</comment>
<feature type="compositionally biased region" description="Polar residues" evidence="6">
    <location>
        <begin position="440"/>
        <end position="451"/>
    </location>
</feature>
<evidence type="ECO:0000256" key="5">
    <source>
        <dbReference type="ARBA" id="ARBA00022892"/>
    </source>
</evidence>
<feature type="compositionally biased region" description="Low complexity" evidence="6">
    <location>
        <begin position="1079"/>
        <end position="1093"/>
    </location>
</feature>
<evidence type="ECO:0000256" key="6">
    <source>
        <dbReference type="SAM" id="MobiDB-lite"/>
    </source>
</evidence>
<dbReference type="GO" id="GO:0012507">
    <property type="term" value="C:ER to Golgi transport vesicle membrane"/>
    <property type="evidence" value="ECO:0007669"/>
    <property type="project" value="TreeGrafter"/>
</dbReference>
<feature type="domain" description="Sec16 Sec23-binding" evidence="7">
    <location>
        <begin position="703"/>
        <end position="863"/>
    </location>
</feature>
<dbReference type="AlphaFoldDB" id="G0TT57"/>
<evidence type="ECO:0000256" key="3">
    <source>
        <dbReference type="ARBA" id="ARBA00022448"/>
    </source>
</evidence>
<proteinExistence type="inferred from homology"/>
<dbReference type="InterPro" id="IPR024298">
    <property type="entry name" value="Sec16_Sec23-bd"/>
</dbReference>
<reference evidence="8" key="1">
    <citation type="journal article" date="2012" name="Proc. Natl. Acad. Sci. U.S.A.">
        <title>Antigenic diversity is generated by distinct evolutionary mechanisms in African trypanosome species.</title>
        <authorList>
            <person name="Jackson A.P."/>
            <person name="Berry A."/>
            <person name="Aslett M."/>
            <person name="Allison H.C."/>
            <person name="Burton P."/>
            <person name="Vavrova-Anderson J."/>
            <person name="Brown R."/>
            <person name="Browne H."/>
            <person name="Corton N."/>
            <person name="Hauser H."/>
            <person name="Gamble J."/>
            <person name="Gilderthorp R."/>
            <person name="Marcello L."/>
            <person name="McQuillan J."/>
            <person name="Otto T.D."/>
            <person name="Quail M.A."/>
            <person name="Sanders M.J."/>
            <person name="van Tonder A."/>
            <person name="Ginger M.L."/>
            <person name="Field M.C."/>
            <person name="Barry J.D."/>
            <person name="Hertz-Fowler C."/>
            <person name="Berriman M."/>
        </authorList>
    </citation>
    <scope>NUCLEOTIDE SEQUENCE</scope>
    <source>
        <strain evidence="8">Y486</strain>
    </source>
</reference>
<feature type="compositionally biased region" description="Polar residues" evidence="6">
    <location>
        <begin position="300"/>
        <end position="311"/>
    </location>
</feature>
<evidence type="ECO:0000259" key="7">
    <source>
        <dbReference type="Pfam" id="PF12931"/>
    </source>
</evidence>
<evidence type="ECO:0000313" key="8">
    <source>
        <dbReference type="EMBL" id="CCC47138.1"/>
    </source>
</evidence>
<sequence length="1280" mass="134358">MSHNPFSLAGSDLHAGGGSFVSSSGTSVPLARREHLQRSSSLQALLPTNAMKASATPAETLALGSPSTAGRAVPPSPASRMSPDPRAPTQAGRVTSTGSVASVSSTVDGDGGARGARRSLCFTQFLRKEPPDFLKPSANTPVRRQPSSSVAPFHTSVSVPHRVGRPGGNSGMADHHDVDSPCTESVAQPQPLARPPSSFARGAAAVYSDTLATDGCESICVASFCTVGQQAAHGAPSTRSATAAELCVTDLKDPIPSSDPNLRLRGDGLESGTRAMCNPPICGPTSGLQSEGMVDGRSDVSVSHCDTSTKQSGGGTPKLKSAVTLSNDCSFTTAEEEPSVPPSHSVTSMGAEKGAYLSATGATWMSVEGIPSRDTTVAPSLSRPAAFAPSPKTNLQQALGHMHVQDAGTVGVSCMALGADAKRGPPAQEPGQCAGLSKKTPLSSWLPSGGSQKELKAPLSATNTLPPSNPHAYQFSYGAGRLEKGKSENNECDTVFFGDENDLNSVSSEDCKQKESGCVSFTSVIHSTPSGASQPTQQARQRRFCHGSAPCFSLFTSTGNVVAVFNASSSGGAPQMFCHRTADLLSGKVQGVVPEEAGRHHLEGLKTLVTSPLISRDGKKEVPLSRLRNTVQQLTGVSPFLQSVLAYMLVDSLPDWRATGQKTLSTIFSKAAEHTPAAAALHPNYPLNSQLVRGDQVGAARRIQQLLLIGDREEAVSVALKCGMYTHAIIIAMMCPNKEQYMNVIRAVVQCELDPLSPLSHAYCMFNELPILPFAPPTTSNASCDRAGEGLAALRHVWVQHVAVLVSNFAKESAGALVRLADALLDEGMVEEAHCCLLLVHLSPMGTPRPGRSLSTTQQQQHQHIADLLRARLGMLGGRYNPKGSRAEFLSPKSTILTEVLQRIRSSLDGLTEAVTGKEANRAVSHGIPVCSVRNRLVFHHIQLLWLKELGLHEEADFVGKVVHEMVPAPSGWATQFTLNHLLVPLSRTSATATVATPSASNSEVKQDRNPLSENAGGASLAPPANQQPTSSSAAHGDLSLDAPLSATQGSAPRGAAETRGRSPFALPSHPPPPPPPKSGSAGAPPNSAVRPASLPPPPPPAKGAFAPCASSVGIKSRKLVEATGGPSGSIQTSTNPAAPNAQMPPPPAPQPSVASRGRPADVTHKPPPEGEGESKHEKPKTSRRSRSLEVVTNFLFRRSSSTDTKKDEPKKMIIDTEKPPQFDPVTGRYLFEETDEEKKLAELIKAGPSKPKTMPPPPSTRTSGNGPMRPRYVDLFNTS</sequence>
<feature type="region of interest" description="Disordered" evidence="6">
    <location>
        <begin position="288"/>
        <end position="321"/>
    </location>
</feature>
<dbReference type="PANTHER" id="PTHR13402:SF6">
    <property type="entry name" value="SECRETORY 16, ISOFORM I"/>
    <property type="match status" value="1"/>
</dbReference>
<feature type="compositionally biased region" description="Polar residues" evidence="6">
    <location>
        <begin position="1025"/>
        <end position="1034"/>
    </location>
</feature>
<accession>G0TT57</accession>
<feature type="region of interest" description="Disordered" evidence="6">
    <location>
        <begin position="423"/>
        <end position="468"/>
    </location>
</feature>
<feature type="region of interest" description="Disordered" evidence="6">
    <location>
        <begin position="993"/>
        <end position="1226"/>
    </location>
</feature>
<dbReference type="GO" id="GO:0007030">
    <property type="term" value="P:Golgi organization"/>
    <property type="evidence" value="ECO:0007669"/>
    <property type="project" value="TreeGrafter"/>
</dbReference>
<protein>
    <recommendedName>
        <fullName evidence="7">Sec16 Sec23-binding domain-containing protein</fullName>
    </recommendedName>
</protein>
<feature type="region of interest" description="Disordered" evidence="6">
    <location>
        <begin position="1244"/>
        <end position="1280"/>
    </location>
</feature>
<keyword evidence="5" id="KW-0931">ER-Golgi transport</keyword>
<dbReference type="VEuPathDB" id="TriTrypDB:TvY486_0303180"/>
<dbReference type="PANTHER" id="PTHR13402">
    <property type="entry name" value="RGPR-RELATED"/>
    <property type="match status" value="1"/>
</dbReference>
<evidence type="ECO:0000256" key="2">
    <source>
        <dbReference type="ARBA" id="ARBA00005927"/>
    </source>
</evidence>
<name>G0TT57_TRYVY</name>
<dbReference type="Pfam" id="PF12931">
    <property type="entry name" value="TPR_Sec16"/>
    <property type="match status" value="1"/>
</dbReference>
<dbReference type="GO" id="GO:0070973">
    <property type="term" value="P:protein localization to endoplasmic reticulum exit site"/>
    <property type="evidence" value="ECO:0007669"/>
    <property type="project" value="TreeGrafter"/>
</dbReference>
<feature type="compositionally biased region" description="Low complexity" evidence="6">
    <location>
        <begin position="94"/>
        <end position="108"/>
    </location>
</feature>
<feature type="compositionally biased region" description="Basic and acidic residues" evidence="6">
    <location>
        <begin position="1159"/>
        <end position="1181"/>
    </location>
</feature>
<keyword evidence="3" id="KW-0813">Transport</keyword>
<feature type="compositionally biased region" description="Basic and acidic residues" evidence="6">
    <location>
        <begin position="1204"/>
        <end position="1221"/>
    </location>
</feature>
<organism evidence="8">
    <name type="scientific">Trypanosoma vivax (strain Y486)</name>
    <dbReference type="NCBI Taxonomy" id="1055687"/>
    <lineage>
        <taxon>Eukaryota</taxon>
        <taxon>Discoba</taxon>
        <taxon>Euglenozoa</taxon>
        <taxon>Kinetoplastea</taxon>
        <taxon>Metakinetoplastina</taxon>
        <taxon>Trypanosomatida</taxon>
        <taxon>Trypanosomatidae</taxon>
        <taxon>Trypanosoma</taxon>
        <taxon>Duttonella</taxon>
    </lineage>
</organism>
<evidence type="ECO:0000256" key="1">
    <source>
        <dbReference type="ARBA" id="ARBA00004240"/>
    </source>
</evidence>
<dbReference type="GO" id="GO:0070971">
    <property type="term" value="C:endoplasmic reticulum exit site"/>
    <property type="evidence" value="ECO:0007669"/>
    <property type="project" value="TreeGrafter"/>
</dbReference>
<feature type="region of interest" description="Disordered" evidence="6">
    <location>
        <begin position="132"/>
        <end position="196"/>
    </location>
</feature>
<gene>
    <name evidence="8" type="ORF">TVY486_0303180</name>
</gene>